<keyword evidence="3 6" id="KW-1133">Transmembrane helix</keyword>
<accession>A0AAN6NUD3</accession>
<comment type="caution">
    <text evidence="7">The sequence shown here is derived from an EMBL/GenBank/DDBJ whole genome shotgun (WGS) entry which is preliminary data.</text>
</comment>
<feature type="transmembrane region" description="Helical" evidence="6">
    <location>
        <begin position="547"/>
        <end position="568"/>
    </location>
</feature>
<evidence type="ECO:0000256" key="4">
    <source>
        <dbReference type="ARBA" id="ARBA00023128"/>
    </source>
</evidence>
<evidence type="ECO:0000313" key="7">
    <source>
        <dbReference type="EMBL" id="KAK3951269.1"/>
    </source>
</evidence>
<sequence length="674" mass="75015">MAIVADKVRRLDVHIDRIVGLEPGSTADAEHDQQATGLLTAVSEPPSPRADELLRIARTLSTASRSGTFLAPSRIKQLLEDSGLAAETELAEQQGEVGVESQYEQDIEWLLVAKATVQTYGILMNTFFDQIMPLSDDIWYWDDVLSSYPKSCLYATQIAPARAWSRAKEVYDVACERIRNIHLQQQSEGVEAADSGESLREGVSQKWSQFYCIVRQSMADTSVSNLRRKILSPVDLCRAEARRKRAELQKLRETIAAGLGILVDEGLAFDQSAEEDKGLESRLMVADSTLADSIALMHAILTNSAESNEPLSVFEDCVFADARDVRGAFSTADSSKPKASSVAERLVQILDHSLLQHKAAVAKHASKNGRPSRIVRYWLPALALLVSSPTILYVLVKRRDSIIDWIQNLGVTVRDFWFNWVIDPIRKVIGTIRHDANSEIAIMSRDSLKADRESLERMVVEFTLDNPSVAVGSPNVTDLQIADIRAKVREGDVTPILKAYEKGLRRPFVGAVSGDLVRSLLIQVQKTKVDLEVAISGIDSLLKSQELLFGFVGLAPGVVVSIGIVQYLRTVFGSRKGLRRGEKVRRVVRVLRKMDRILAAGATNPKGELNYKDRGLLLCEAHVLRELATEVLPGDVKREFLEDLEDLTSVKNVVLQEKALQRIRWAYAEWLRKK</sequence>
<comment type="subcellular location">
    <subcellularLocation>
        <location evidence="1">Mitochondrion membrane</location>
        <topology evidence="1">Multi-pass membrane protein</topology>
    </subcellularLocation>
</comment>
<proteinExistence type="predicted"/>
<protein>
    <submittedName>
        <fullName evidence="7">ATP synthase regulation protein NCA2-domain-containing protein</fullName>
    </submittedName>
</protein>
<reference evidence="7" key="1">
    <citation type="journal article" date="2023" name="Mol. Phylogenet. Evol.">
        <title>Genome-scale phylogeny and comparative genomics of the fungal order Sordariales.</title>
        <authorList>
            <person name="Hensen N."/>
            <person name="Bonometti L."/>
            <person name="Westerberg I."/>
            <person name="Brannstrom I.O."/>
            <person name="Guillou S."/>
            <person name="Cros-Aarteil S."/>
            <person name="Calhoun S."/>
            <person name="Haridas S."/>
            <person name="Kuo A."/>
            <person name="Mondo S."/>
            <person name="Pangilinan J."/>
            <person name="Riley R."/>
            <person name="LaButti K."/>
            <person name="Andreopoulos B."/>
            <person name="Lipzen A."/>
            <person name="Chen C."/>
            <person name="Yan M."/>
            <person name="Daum C."/>
            <person name="Ng V."/>
            <person name="Clum A."/>
            <person name="Steindorff A."/>
            <person name="Ohm R.A."/>
            <person name="Martin F."/>
            <person name="Silar P."/>
            <person name="Natvig D.O."/>
            <person name="Lalanne C."/>
            <person name="Gautier V."/>
            <person name="Ament-Velasquez S.L."/>
            <person name="Kruys A."/>
            <person name="Hutchinson M.I."/>
            <person name="Powell A.J."/>
            <person name="Barry K."/>
            <person name="Miller A.N."/>
            <person name="Grigoriev I.V."/>
            <person name="Debuchy R."/>
            <person name="Gladieux P."/>
            <person name="Hiltunen Thoren M."/>
            <person name="Johannesson H."/>
        </authorList>
    </citation>
    <scope>NUCLEOTIDE SEQUENCE</scope>
    <source>
        <strain evidence="7">CBS 626.80</strain>
    </source>
</reference>
<evidence type="ECO:0000256" key="3">
    <source>
        <dbReference type="ARBA" id="ARBA00022989"/>
    </source>
</evidence>
<organism evidence="7 8">
    <name type="scientific">Pseudoneurospora amorphoporcata</name>
    <dbReference type="NCBI Taxonomy" id="241081"/>
    <lineage>
        <taxon>Eukaryota</taxon>
        <taxon>Fungi</taxon>
        <taxon>Dikarya</taxon>
        <taxon>Ascomycota</taxon>
        <taxon>Pezizomycotina</taxon>
        <taxon>Sordariomycetes</taxon>
        <taxon>Sordariomycetidae</taxon>
        <taxon>Sordariales</taxon>
        <taxon>Sordariaceae</taxon>
        <taxon>Pseudoneurospora</taxon>
    </lineage>
</organism>
<keyword evidence="2 6" id="KW-0812">Transmembrane</keyword>
<dbReference type="AlphaFoldDB" id="A0AAN6NUD3"/>
<dbReference type="Pfam" id="PF08637">
    <property type="entry name" value="NCA2"/>
    <property type="match status" value="1"/>
</dbReference>
<evidence type="ECO:0000256" key="6">
    <source>
        <dbReference type="SAM" id="Phobius"/>
    </source>
</evidence>
<keyword evidence="8" id="KW-1185">Reference proteome</keyword>
<dbReference type="PANTHER" id="PTHR28234:SF1">
    <property type="entry name" value="NUCLEAR CONTROL OF ATPASE PROTEIN 2"/>
    <property type="match status" value="1"/>
</dbReference>
<gene>
    <name evidence="7" type="ORF">QBC32DRAFT_166649</name>
</gene>
<name>A0AAN6NUD3_9PEZI</name>
<evidence type="ECO:0000256" key="5">
    <source>
        <dbReference type="ARBA" id="ARBA00023136"/>
    </source>
</evidence>
<keyword evidence="4" id="KW-0496">Mitochondrion</keyword>
<evidence type="ECO:0000313" key="8">
    <source>
        <dbReference type="Proteomes" id="UP001303222"/>
    </source>
</evidence>
<dbReference type="InterPro" id="IPR013946">
    <property type="entry name" value="NCA2-like"/>
</dbReference>
<reference evidence="7" key="2">
    <citation type="submission" date="2023-06" db="EMBL/GenBank/DDBJ databases">
        <authorList>
            <consortium name="Lawrence Berkeley National Laboratory"/>
            <person name="Mondo S.J."/>
            <person name="Hensen N."/>
            <person name="Bonometti L."/>
            <person name="Westerberg I."/>
            <person name="Brannstrom I.O."/>
            <person name="Guillou S."/>
            <person name="Cros-Aarteil S."/>
            <person name="Calhoun S."/>
            <person name="Haridas S."/>
            <person name="Kuo A."/>
            <person name="Pangilinan J."/>
            <person name="Riley R."/>
            <person name="Labutti K."/>
            <person name="Andreopoulos B."/>
            <person name="Lipzen A."/>
            <person name="Chen C."/>
            <person name="Yanf M."/>
            <person name="Daum C."/>
            <person name="Ng V."/>
            <person name="Clum A."/>
            <person name="Steindorff A."/>
            <person name="Ohm R."/>
            <person name="Martin F."/>
            <person name="Silar P."/>
            <person name="Natvig D."/>
            <person name="Lalanne C."/>
            <person name="Gautier V."/>
            <person name="Ament-Velasquez S.L."/>
            <person name="Kruys A."/>
            <person name="Hutchinson M.I."/>
            <person name="Powell A.J."/>
            <person name="Barry K."/>
            <person name="Miller A.N."/>
            <person name="Grigoriev I.V."/>
            <person name="Debuchy R."/>
            <person name="Gladieux P."/>
            <person name="Thoren M.H."/>
            <person name="Johannesson H."/>
        </authorList>
    </citation>
    <scope>NUCLEOTIDE SEQUENCE</scope>
    <source>
        <strain evidence="7">CBS 626.80</strain>
    </source>
</reference>
<keyword evidence="5 6" id="KW-0472">Membrane</keyword>
<dbReference type="GO" id="GO:0005741">
    <property type="term" value="C:mitochondrial outer membrane"/>
    <property type="evidence" value="ECO:0007669"/>
    <property type="project" value="TreeGrafter"/>
</dbReference>
<feature type="transmembrane region" description="Helical" evidence="6">
    <location>
        <begin position="377"/>
        <end position="396"/>
    </location>
</feature>
<dbReference type="EMBL" id="MU859152">
    <property type="protein sequence ID" value="KAK3951269.1"/>
    <property type="molecule type" value="Genomic_DNA"/>
</dbReference>
<dbReference type="Proteomes" id="UP001303222">
    <property type="component" value="Unassembled WGS sequence"/>
</dbReference>
<evidence type="ECO:0000256" key="1">
    <source>
        <dbReference type="ARBA" id="ARBA00004225"/>
    </source>
</evidence>
<dbReference type="PANTHER" id="PTHR28234">
    <property type="entry name" value="NUCLEAR CONTROL OF ATPASE PROTEIN 2"/>
    <property type="match status" value="1"/>
</dbReference>
<evidence type="ECO:0000256" key="2">
    <source>
        <dbReference type="ARBA" id="ARBA00022692"/>
    </source>
</evidence>